<keyword evidence="1" id="KW-0472">Membrane</keyword>
<proteinExistence type="predicted"/>
<evidence type="ECO:0008006" key="4">
    <source>
        <dbReference type="Google" id="ProtNLM"/>
    </source>
</evidence>
<name>A0ABQ0BY56_9FIRM</name>
<evidence type="ECO:0000313" key="2">
    <source>
        <dbReference type="EMBL" id="GAA6501466.1"/>
    </source>
</evidence>
<keyword evidence="1" id="KW-0812">Transmembrane</keyword>
<organism evidence="2 3">
    <name type="scientific">Blautia parvula</name>
    <dbReference type="NCBI Taxonomy" id="2877527"/>
    <lineage>
        <taxon>Bacteria</taxon>
        <taxon>Bacillati</taxon>
        <taxon>Bacillota</taxon>
        <taxon>Clostridia</taxon>
        <taxon>Lachnospirales</taxon>
        <taxon>Lachnospiraceae</taxon>
        <taxon>Blautia</taxon>
    </lineage>
</organism>
<reference evidence="2 3" key="1">
    <citation type="submission" date="2024-04" db="EMBL/GenBank/DDBJ databases">
        <title>Defined microbial consortia suppress multidrug-resistant proinflammatory Enterobacteriaceae via ecological control.</title>
        <authorList>
            <person name="Furuichi M."/>
            <person name="Kawaguchi T."/>
            <person name="Pust M."/>
            <person name="Yasuma K."/>
            <person name="Plichta D."/>
            <person name="Hasegawa N."/>
            <person name="Ohya T."/>
            <person name="Bhattarai S."/>
            <person name="Sasajima S."/>
            <person name="Aoto Y."/>
            <person name="Tuganbaev T."/>
            <person name="Yaginuma M."/>
            <person name="Ueda M."/>
            <person name="Okahashi N."/>
            <person name="Amafuji K."/>
            <person name="Kiridooshi Y."/>
            <person name="Sugita K."/>
            <person name="Strazar M."/>
            <person name="Skelly A."/>
            <person name="Suda W."/>
            <person name="Hattori M."/>
            <person name="Nakamoto N."/>
            <person name="Caballero S."/>
            <person name="Norman J."/>
            <person name="Olle B."/>
            <person name="Tanoue T."/>
            <person name="Arita M."/>
            <person name="Bucci V."/>
            <person name="Atarashi K."/>
            <person name="Xavier R."/>
            <person name="Honda K."/>
        </authorList>
    </citation>
    <scope>NUCLEOTIDE SEQUENCE [LARGE SCALE GENOMIC DNA]</scope>
    <source>
        <strain evidence="3">k34-0107-D12</strain>
    </source>
</reference>
<evidence type="ECO:0000313" key="3">
    <source>
        <dbReference type="Proteomes" id="UP001600941"/>
    </source>
</evidence>
<accession>A0ABQ0BY56</accession>
<comment type="caution">
    <text evidence="2">The sequence shown here is derived from an EMBL/GenBank/DDBJ whole genome shotgun (WGS) entry which is preliminary data.</text>
</comment>
<feature type="transmembrane region" description="Helical" evidence="1">
    <location>
        <begin position="42"/>
        <end position="62"/>
    </location>
</feature>
<dbReference type="RefSeq" id="WP_390425011.1">
    <property type="nucleotide sequence ID" value="NZ_BAABZQ010000001.1"/>
</dbReference>
<keyword evidence="3" id="KW-1185">Reference proteome</keyword>
<evidence type="ECO:0000256" key="1">
    <source>
        <dbReference type="SAM" id="Phobius"/>
    </source>
</evidence>
<dbReference type="Proteomes" id="UP001600941">
    <property type="component" value="Unassembled WGS sequence"/>
</dbReference>
<feature type="transmembrane region" description="Helical" evidence="1">
    <location>
        <begin position="68"/>
        <end position="92"/>
    </location>
</feature>
<keyword evidence="1" id="KW-1133">Transmembrane helix</keyword>
<sequence>MRHTVIICTDTTTGDALAYYLESRRRWEHWERRRQQRRWYFIKQRLSGIFLIVLTMISIKLLDGDATIALITVPLGLYLAFTKEMCIVNEFYWQTKERRHNGDI</sequence>
<protein>
    <recommendedName>
        <fullName evidence="4">SdpI family protein</fullName>
    </recommendedName>
</protein>
<dbReference type="EMBL" id="BAABZQ010000001">
    <property type="protein sequence ID" value="GAA6501466.1"/>
    <property type="molecule type" value="Genomic_DNA"/>
</dbReference>
<gene>
    <name evidence="2" type="ORF">K340107D12_42820</name>
</gene>